<evidence type="ECO:0000256" key="2">
    <source>
        <dbReference type="ARBA" id="ARBA00023015"/>
    </source>
</evidence>
<dbReference type="InterPro" id="IPR013324">
    <property type="entry name" value="RNA_pol_sigma_r3/r4-like"/>
</dbReference>
<reference evidence="8 9" key="1">
    <citation type="journal article" date="2011" name="Stand. Genomic Sci.">
        <title>Non-contiguous finished genome sequence and contextual data of the filamentous soil bacterium Ktedonobacter racemifer type strain (SOSP1-21).</title>
        <authorList>
            <person name="Chang Y.J."/>
            <person name="Land M."/>
            <person name="Hauser L."/>
            <person name="Chertkov O."/>
            <person name="Del Rio T.G."/>
            <person name="Nolan M."/>
            <person name="Copeland A."/>
            <person name="Tice H."/>
            <person name="Cheng J.F."/>
            <person name="Lucas S."/>
            <person name="Han C."/>
            <person name="Goodwin L."/>
            <person name="Pitluck S."/>
            <person name="Ivanova N."/>
            <person name="Ovchinikova G."/>
            <person name="Pati A."/>
            <person name="Chen A."/>
            <person name="Palaniappan K."/>
            <person name="Mavromatis K."/>
            <person name="Liolios K."/>
            <person name="Brettin T."/>
            <person name="Fiebig A."/>
            <person name="Rohde M."/>
            <person name="Abt B."/>
            <person name="Goker M."/>
            <person name="Detter J.C."/>
            <person name="Woyke T."/>
            <person name="Bristow J."/>
            <person name="Eisen J.A."/>
            <person name="Markowitz V."/>
            <person name="Hugenholtz P."/>
            <person name="Kyrpides N.C."/>
            <person name="Klenk H.P."/>
            <person name="Lapidus A."/>
        </authorList>
    </citation>
    <scope>NUCLEOTIDE SEQUENCE [LARGE SCALE GENOMIC DNA]</scope>
    <source>
        <strain evidence="9">DSM 44963</strain>
    </source>
</reference>
<evidence type="ECO:0000259" key="7">
    <source>
        <dbReference type="Pfam" id="PF04545"/>
    </source>
</evidence>
<dbReference type="RefSeq" id="WP_007904141.1">
    <property type="nucleotide sequence ID" value="NZ_ADVG01000001.1"/>
</dbReference>
<proteinExistence type="inferred from homology"/>
<keyword evidence="2" id="KW-0805">Transcription regulation</keyword>
<dbReference type="InterPro" id="IPR013325">
    <property type="entry name" value="RNA_pol_sigma_r2"/>
</dbReference>
<dbReference type="NCBIfam" id="TIGR02937">
    <property type="entry name" value="sigma70-ECF"/>
    <property type="match status" value="1"/>
</dbReference>
<keyword evidence="3" id="KW-0731">Sigma factor</keyword>
<dbReference type="SUPFAM" id="SSF88659">
    <property type="entry name" value="Sigma3 and sigma4 domains of RNA polymerase sigma factors"/>
    <property type="match status" value="1"/>
</dbReference>
<dbReference type="Gene3D" id="1.10.10.10">
    <property type="entry name" value="Winged helix-like DNA-binding domain superfamily/Winged helix DNA-binding domain"/>
    <property type="match status" value="1"/>
</dbReference>
<dbReference type="AlphaFoldDB" id="D6TDD3"/>
<comment type="caution">
    <text evidence="8">The sequence shown here is derived from an EMBL/GenBank/DDBJ whole genome shotgun (WGS) entry which is preliminary data.</text>
</comment>
<dbReference type="Pfam" id="PF04542">
    <property type="entry name" value="Sigma70_r2"/>
    <property type="match status" value="1"/>
</dbReference>
<evidence type="ECO:0000256" key="1">
    <source>
        <dbReference type="ARBA" id="ARBA00010641"/>
    </source>
</evidence>
<dbReference type="InterPro" id="IPR007627">
    <property type="entry name" value="RNA_pol_sigma70_r2"/>
</dbReference>
<dbReference type="Proteomes" id="UP000004508">
    <property type="component" value="Unassembled WGS sequence"/>
</dbReference>
<dbReference type="PANTHER" id="PTHR43133:SF8">
    <property type="entry name" value="RNA POLYMERASE SIGMA FACTOR HI_1459-RELATED"/>
    <property type="match status" value="1"/>
</dbReference>
<dbReference type="GO" id="GO:0016987">
    <property type="term" value="F:sigma factor activity"/>
    <property type="evidence" value="ECO:0007669"/>
    <property type="project" value="UniProtKB-KW"/>
</dbReference>
<evidence type="ECO:0000313" key="8">
    <source>
        <dbReference type="EMBL" id="EFH88278.1"/>
    </source>
</evidence>
<dbReference type="eggNOG" id="COG1595">
    <property type="taxonomic scope" value="Bacteria"/>
</dbReference>
<sequence>MHHRLGTYSNREEIDIGILYQRHAQTVQRYLNTRLTIKEDAEDLLVEVFMASLKNPALQNMSSHEQLTWLLRVARNKMVDHYRSNRRYRDQSSIDEIIGVLEEDNIYQLPEQLTLRYEDYARLRTHIRKLNALQREVLQLRFVYDMHSVEIGKRLNKNASAIRAILSRALNKLRSLYEQQQEEQHDEKS</sequence>
<dbReference type="CDD" id="cd06171">
    <property type="entry name" value="Sigma70_r4"/>
    <property type="match status" value="1"/>
</dbReference>
<keyword evidence="4" id="KW-0238">DNA-binding</keyword>
<evidence type="ECO:0000313" key="9">
    <source>
        <dbReference type="Proteomes" id="UP000004508"/>
    </source>
</evidence>
<organism evidence="8 9">
    <name type="scientific">Ktedonobacter racemifer DSM 44963</name>
    <dbReference type="NCBI Taxonomy" id="485913"/>
    <lineage>
        <taxon>Bacteria</taxon>
        <taxon>Bacillati</taxon>
        <taxon>Chloroflexota</taxon>
        <taxon>Ktedonobacteria</taxon>
        <taxon>Ktedonobacterales</taxon>
        <taxon>Ktedonobacteraceae</taxon>
        <taxon>Ktedonobacter</taxon>
    </lineage>
</organism>
<dbReference type="Gene3D" id="1.10.1740.10">
    <property type="match status" value="1"/>
</dbReference>
<dbReference type="GO" id="GO:0003677">
    <property type="term" value="F:DNA binding"/>
    <property type="evidence" value="ECO:0007669"/>
    <property type="project" value="UniProtKB-KW"/>
</dbReference>
<dbReference type="SUPFAM" id="SSF88946">
    <property type="entry name" value="Sigma2 domain of RNA polymerase sigma factors"/>
    <property type="match status" value="1"/>
</dbReference>
<dbReference type="EMBL" id="ADVG01000001">
    <property type="protein sequence ID" value="EFH88278.1"/>
    <property type="molecule type" value="Genomic_DNA"/>
</dbReference>
<evidence type="ECO:0000256" key="3">
    <source>
        <dbReference type="ARBA" id="ARBA00023082"/>
    </source>
</evidence>
<dbReference type="STRING" id="485913.Krac_9704"/>
<dbReference type="OrthoDB" id="9784272at2"/>
<dbReference type="InterPro" id="IPR007630">
    <property type="entry name" value="RNA_pol_sigma70_r4"/>
</dbReference>
<feature type="domain" description="RNA polymerase sigma-70 region 2" evidence="6">
    <location>
        <begin position="19"/>
        <end position="87"/>
    </location>
</feature>
<dbReference type="Pfam" id="PF04545">
    <property type="entry name" value="Sigma70_r4"/>
    <property type="match status" value="1"/>
</dbReference>
<keyword evidence="5" id="KW-0804">Transcription</keyword>
<accession>D6TDD3</accession>
<dbReference type="InParanoid" id="D6TDD3"/>
<evidence type="ECO:0000256" key="4">
    <source>
        <dbReference type="ARBA" id="ARBA00023125"/>
    </source>
</evidence>
<dbReference type="GO" id="GO:0006352">
    <property type="term" value="P:DNA-templated transcription initiation"/>
    <property type="evidence" value="ECO:0007669"/>
    <property type="project" value="InterPro"/>
</dbReference>
<feature type="domain" description="RNA polymerase sigma-70 region 4" evidence="7">
    <location>
        <begin position="128"/>
        <end position="174"/>
    </location>
</feature>
<dbReference type="InterPro" id="IPR014284">
    <property type="entry name" value="RNA_pol_sigma-70_dom"/>
</dbReference>
<dbReference type="InterPro" id="IPR036388">
    <property type="entry name" value="WH-like_DNA-bd_sf"/>
</dbReference>
<evidence type="ECO:0000256" key="5">
    <source>
        <dbReference type="ARBA" id="ARBA00023163"/>
    </source>
</evidence>
<dbReference type="InterPro" id="IPR039425">
    <property type="entry name" value="RNA_pol_sigma-70-like"/>
</dbReference>
<evidence type="ECO:0000259" key="6">
    <source>
        <dbReference type="Pfam" id="PF04542"/>
    </source>
</evidence>
<comment type="similarity">
    <text evidence="1">Belongs to the sigma-70 factor family. ECF subfamily.</text>
</comment>
<gene>
    <name evidence="8" type="ORF">Krac_9704</name>
</gene>
<dbReference type="PANTHER" id="PTHR43133">
    <property type="entry name" value="RNA POLYMERASE ECF-TYPE SIGMA FACTO"/>
    <property type="match status" value="1"/>
</dbReference>
<keyword evidence="9" id="KW-1185">Reference proteome</keyword>
<name>D6TDD3_KTERA</name>
<protein>
    <submittedName>
        <fullName evidence="8">RNA polymerase, sigma-24 subunit, ECF subfamily</fullName>
    </submittedName>
</protein>